<keyword evidence="1" id="KW-1133">Transmembrane helix</keyword>
<feature type="transmembrane region" description="Helical" evidence="1">
    <location>
        <begin position="7"/>
        <end position="27"/>
    </location>
</feature>
<dbReference type="AlphaFoldDB" id="A0A3G8ZDK5"/>
<protein>
    <submittedName>
        <fullName evidence="2">Uncharacterized protein</fullName>
    </submittedName>
</protein>
<dbReference type="EMBL" id="CP034160">
    <property type="protein sequence ID" value="AZI55298.1"/>
    <property type="molecule type" value="Genomic_DNA"/>
</dbReference>
<evidence type="ECO:0000256" key="1">
    <source>
        <dbReference type="SAM" id="Phobius"/>
    </source>
</evidence>
<gene>
    <name evidence="2" type="ORF">EIB75_08585</name>
</gene>
<name>A0A3G8ZDK5_9FLAO</name>
<organism evidence="2 3">
    <name type="scientific">Epilithonimonas vandammei</name>
    <dbReference type="NCBI Taxonomy" id="2487072"/>
    <lineage>
        <taxon>Bacteria</taxon>
        <taxon>Pseudomonadati</taxon>
        <taxon>Bacteroidota</taxon>
        <taxon>Flavobacteriia</taxon>
        <taxon>Flavobacteriales</taxon>
        <taxon>Weeksellaceae</taxon>
        <taxon>Chryseobacterium group</taxon>
        <taxon>Epilithonimonas</taxon>
    </lineage>
</organism>
<reference evidence="3" key="1">
    <citation type="submission" date="2018-11" db="EMBL/GenBank/DDBJ databases">
        <title>Proposal to divide the Flavobacteriaceae and reorganize its genera based on Amino Acid Identity values calculated from whole genome sequences.</title>
        <authorList>
            <person name="Nicholson A.C."/>
            <person name="Gulvik C.A."/>
            <person name="Whitney A.M."/>
            <person name="Sheth M."/>
            <person name="Batra D."/>
            <person name="Pryor J."/>
            <person name="Bernardet J.-F."/>
            <person name="Hugo C."/>
            <person name="Kampfer P."/>
            <person name="Newman J.D."/>
            <person name="McQuiston J.R."/>
        </authorList>
    </citation>
    <scope>NUCLEOTIDE SEQUENCE [LARGE SCALE GENOMIC DNA]</scope>
    <source>
        <strain evidence="3">H6466</strain>
    </source>
</reference>
<dbReference type="KEGG" id="eva:EIB75_08585"/>
<evidence type="ECO:0000313" key="2">
    <source>
        <dbReference type="EMBL" id="AZI55298.1"/>
    </source>
</evidence>
<dbReference type="RefSeq" id="WP_124986402.1">
    <property type="nucleotide sequence ID" value="NZ_CP034160.1"/>
</dbReference>
<accession>A0A3G8ZDK5</accession>
<sequence length="176" mass="20087">MKLSTKILILIFLVIVDYLLISLYLRNQNLEPSIAIAIIVLVPIAFLINILIGIIFFFIKKTSLTSIFVINAIPSSSITYYSFGNEMRCQSSLELESWSFKRNDTLFELNRYKKRNEFDMSYSLSSGSSGNFLNGKYIKQQNGIILISNSIKMRIEGNKIIGFGKTNDTIGIFKER</sequence>
<feature type="transmembrane region" description="Helical" evidence="1">
    <location>
        <begin position="33"/>
        <end position="59"/>
    </location>
</feature>
<dbReference type="Proteomes" id="UP000272316">
    <property type="component" value="Chromosome"/>
</dbReference>
<keyword evidence="1" id="KW-0812">Transmembrane</keyword>
<evidence type="ECO:0000313" key="3">
    <source>
        <dbReference type="Proteomes" id="UP000272316"/>
    </source>
</evidence>
<proteinExistence type="predicted"/>
<keyword evidence="1" id="KW-0472">Membrane</keyword>